<evidence type="ECO:0000259" key="5">
    <source>
        <dbReference type="PROSITE" id="PS51007"/>
    </source>
</evidence>
<evidence type="ECO:0000256" key="4">
    <source>
        <dbReference type="PROSITE-ProRule" id="PRU00433"/>
    </source>
</evidence>
<dbReference type="InterPro" id="IPR023155">
    <property type="entry name" value="Cyt_c-552/4"/>
</dbReference>
<dbReference type="Pfam" id="PF13435">
    <property type="entry name" value="Cytochrome_C554"/>
    <property type="match status" value="1"/>
</dbReference>
<dbReference type="PANTHER" id="PTHR35038:SF8">
    <property type="entry name" value="C-TYPE POLYHEME CYTOCHROME OMCC"/>
    <property type="match status" value="1"/>
</dbReference>
<evidence type="ECO:0000256" key="1">
    <source>
        <dbReference type="ARBA" id="ARBA00022723"/>
    </source>
</evidence>
<dbReference type="InterPro" id="IPR009056">
    <property type="entry name" value="Cyt_c-like_dom"/>
</dbReference>
<keyword evidence="7" id="KW-1185">Reference proteome</keyword>
<dbReference type="GO" id="GO:0046872">
    <property type="term" value="F:metal ion binding"/>
    <property type="evidence" value="ECO:0007669"/>
    <property type="project" value="UniProtKB-KW"/>
</dbReference>
<keyword evidence="4" id="KW-0349">Heme</keyword>
<dbReference type="PANTHER" id="PTHR35038">
    <property type="entry name" value="DISSIMILATORY SULFITE REDUCTASE SIRA"/>
    <property type="match status" value="1"/>
</dbReference>
<dbReference type="InterPro" id="IPR051829">
    <property type="entry name" value="Multiheme_Cytochr_ET"/>
</dbReference>
<organism evidence="6 7">
    <name type="scientific">Carboxydothermus islandicus</name>
    <dbReference type="NCBI Taxonomy" id="661089"/>
    <lineage>
        <taxon>Bacteria</taxon>
        <taxon>Bacillati</taxon>
        <taxon>Bacillota</taxon>
        <taxon>Clostridia</taxon>
        <taxon>Thermoanaerobacterales</taxon>
        <taxon>Thermoanaerobacteraceae</taxon>
        <taxon>Carboxydothermus</taxon>
    </lineage>
</organism>
<dbReference type="OrthoDB" id="9814800at2"/>
<evidence type="ECO:0000256" key="3">
    <source>
        <dbReference type="ARBA" id="ARBA00023004"/>
    </source>
</evidence>
<dbReference type="Proteomes" id="UP000187338">
    <property type="component" value="Unassembled WGS sequence"/>
</dbReference>
<name>A0A1L8CZ72_9THEO</name>
<proteinExistence type="predicted"/>
<sequence>MKEFKVKLFLTSLIFLILLLFGLNQQTFARSTVRYIYFGQGNNYVTSQQGIPFISQFNTNYPLLNTYLAEAGNIGNKLSDSLYLGGIKAKKLHFLWYSVWSGYLSKREIGKIRIIFEDPNDPANLNNYREFKINLGENISEWAYDRLKDPPPSHGLAPVGMEWQTTIDSSSPYIARKYYYSIELESLNLHNRRIKAIELWVKYDSIDRESQNLGINIDSLTIEPNVEASDWNYFLVKDFTEIKDEDNNTRTYINFESYPGNGTLSLDGINLVTVNQNNGIAFGSAEISNFYYWYNPFTVTAIYNGVTYTGPQKNIIYSKYPDQKYFSISSTMGGAYALFFTFLYKEFYLIYDKDTKKDVVLSKDSFGYEGFTVDDVIEVRVFHPKDNTWACKYFDSSSPRGDGIDVHGPPRKVGPLDISDLLVEGVNYVTVRYYNIWTDTYSSDPVNLVFRESPSYEPIQLPGFNDFMYRVSSDFRYNFNYIPFYFCRDFTTNSYKASSTQPVQTVNLKGQIAAAVHFMTALYNGELIPTSTKVGELRVYYTDGTFTAKDLIAGENTGNYLVDKQRDEQRKVVPNFWWDLVVDGNNFTEKRMYLTTVSTSLKPVSKVEILYTYNDPNVNLYLTGVTLEKAPEFSFKPLIAGPREKKFLNIGTGELFYFDNIPFRIKKLISSGNKFDLITDRSLANVKQIQYFQGKMERLNDYINLSGLQGSKLYLLHNLVGAFSLPNGTTVARFTVYYTDGTAQTVDFVAGVNTAEWDYENPEKAGACRHSTDLPRQFSFLTRQEANDLYNGHFFYTEIPLDSGKTLNYARISLLTSQGEGANIGFEIQAASLETSLNYNWVPGKKLLAGGTSKIISQTNYSWNSSFPLFLVEKPNGAGALRFDDYLLLNNTYLFSFYKKSRNITLIDPLDVSDIFFKNNLNYFAGKIDDIFPPFYGSTDIYLKEAPFDFDGIWAEFIYPSVLNCYLNTAHPTIVFNVYDNFSGVSTNGINLFVDEVPYLPVINGNRVEQTVTLKGGAPGRPLPGERGNIKVLGYDKASNLSETVISYIYDPVSPVIEDIYNLDGGVTKNSLLTLWFKVYDSIAGLDENKLKFYLNGVPCSYQKKEKNIFEIFHDEFSTGKNTVDIEAYDLAGNFAKVSYNVYFDPVLPVIVSPNDYTSFDQPLIKVVYYGKKTLAELEVLVDGEKAFLSFQGDNEAVFVPREAFEREGEHKITYILRDFSGKEKSCEKTVYYQKILKGDKELVKILGYFHRFDFTGNLTEKVLTAGKEGIIATDNRFGERILIDLLQNSISSGEVVNFAFDGETEKLAVIRKVYGQPGKLYLVDKDRELLIDTVGDKAYLDKVHVDIKDGKVAYVKENADHTCSISIYNLENGQKLNFEQKFTDIHSIALGEKEIYLSFDNYGQYDLGAIDINTGSYRSLRLQSGEQIYPQFSGGYLYYLDTSAYVNEVVCLEPSSGKEEIKLSFIGPARFEVSERGIVFVEYREERYYLNFYSGSKGKVELYRSSNPLLSPVISWPKVVFAEKVEFGSFYIKEVVIFDRKDETYVMGSDDKISFDAGKLKLSGISGAFTPLEVIKVLILEYPDEIVPLSAELRYIVPIYDINVTSQPAQPVKLTIAYQPEKVIGINEDSLAIYYFNPEKGQWEKLDSIVDKQNHTVTAEVTHFSQYTILGTIETSGDKPMPPPTYKKLVVDNGTRYWNEIYLPNERHPENYRIHSNYTKNTDACASCHRTHTAVGKTLLQWFSVYDTCMACHDGTVSTTYNVVAGEIGTTGHPTYGGAFGTGTEEDLSNHNVIGAVNIFAAPGGNITGFFEENDTPDFGKVLAWDLEFGCTSCHNPHGLAGNARILNPNVNNYALLNYKTNIQYIYSGAVGGYVAADGQRYQWLRSYPYLKGTRVKVNGELKVEGRDYTLDSTGGYTVIKFSQPVAGTVTADFYPALVVKMKISNYLQADETIQHVDGLNRFCGACHTDYNNEQSDIAQNTGAGSRLTGTYTEAYRHQVGFKVEDFKGVLSTANLTYEKKENGQEVATCETCHYAHGTNRTFWEKTLIGNVYNNEAKKYWAGFTYNDLKEIAGSSALKRAPNMAVCEVCHQKGSAGEGYLANTGQTILQVTYLKDGVFTLGQKYVGSDRCLECHAKEGWSSFDLTVTVVYHKETGVFEVVYDENFYKAWLSQNALGRAGQKVTVTLKNNTILEITYTITNILPGALKTWNESSMFKNGLMPWEVSYVIGFKKKQAYVYPDGTKQYLTFGDKARFGLVDLQRYGWISYNTRTEVTECFACHVTGWDGNTNSAAARYVEMGVGCEKCHGPGENHVKNPSSLNIVNPLRLSLLRQNDLCGSCHSRGETPEGVNYLINFVPGQSLLDKIYLYTRDGSQINGYETIANPGLFYPDGTVRYHQMEYNDYLQSKMGSSVACNTCHNMHGNGSRLKISKKSICGVCHINNLDIDRYMPYTYQIDGDTGAVLRSHRFMQSFIYPELILNPPVELRY</sequence>
<dbReference type="GO" id="GO:0020037">
    <property type="term" value="F:heme binding"/>
    <property type="evidence" value="ECO:0007669"/>
    <property type="project" value="InterPro"/>
</dbReference>
<keyword evidence="3 4" id="KW-0408">Iron</keyword>
<dbReference type="SUPFAM" id="SSF69304">
    <property type="entry name" value="Tricorn protease N-terminal domain"/>
    <property type="match status" value="1"/>
</dbReference>
<dbReference type="GO" id="GO:0009055">
    <property type="term" value="F:electron transfer activity"/>
    <property type="evidence" value="ECO:0007669"/>
    <property type="project" value="InterPro"/>
</dbReference>
<evidence type="ECO:0000313" key="7">
    <source>
        <dbReference type="Proteomes" id="UP000187338"/>
    </source>
</evidence>
<dbReference type="EMBL" id="BDJL01000001">
    <property type="protein sequence ID" value="GAV24235.1"/>
    <property type="molecule type" value="Genomic_DNA"/>
</dbReference>
<feature type="domain" description="Cytochrome c" evidence="5">
    <location>
        <begin position="1732"/>
        <end position="1831"/>
    </location>
</feature>
<dbReference type="PROSITE" id="PS51007">
    <property type="entry name" value="CYTC"/>
    <property type="match status" value="1"/>
</dbReference>
<comment type="caution">
    <text evidence="6">The sequence shown here is derived from an EMBL/GenBank/DDBJ whole genome shotgun (WGS) entry which is preliminary data.</text>
</comment>
<dbReference type="InterPro" id="IPR036280">
    <property type="entry name" value="Multihaem_cyt_sf"/>
</dbReference>
<evidence type="ECO:0000313" key="6">
    <source>
        <dbReference type="EMBL" id="GAV24235.1"/>
    </source>
</evidence>
<protein>
    <recommendedName>
        <fullName evidence="5">Cytochrome c domain-containing protein</fullName>
    </recommendedName>
</protein>
<keyword evidence="2" id="KW-0732">Signal</keyword>
<dbReference type="Gene3D" id="1.10.1130.10">
    <property type="entry name" value="Flavocytochrome C3, Chain A"/>
    <property type="match status" value="1"/>
</dbReference>
<dbReference type="Pfam" id="PF09699">
    <property type="entry name" value="Paired_CXXCH_1"/>
    <property type="match status" value="1"/>
</dbReference>
<dbReference type="InterPro" id="IPR054337">
    <property type="entry name" value="Mtrc-MtrF-like_dom_II/IV"/>
</dbReference>
<accession>A0A1L8CZ72</accession>
<dbReference type="Pfam" id="PF22113">
    <property type="entry name" value="Mtrc-MtrF_II-IV_dom"/>
    <property type="match status" value="1"/>
</dbReference>
<dbReference type="InterPro" id="IPR010177">
    <property type="entry name" value="Paired_CXXCH_1"/>
</dbReference>
<evidence type="ECO:0000256" key="2">
    <source>
        <dbReference type="ARBA" id="ARBA00022729"/>
    </source>
</evidence>
<dbReference type="STRING" id="661089.ciss_01680"/>
<gene>
    <name evidence="6" type="ORF">ciss_01680</name>
</gene>
<dbReference type="RefSeq" id="WP_075864447.1">
    <property type="nucleotide sequence ID" value="NZ_BDJL01000001.1"/>
</dbReference>
<keyword evidence="1 4" id="KW-0479">Metal-binding</keyword>
<reference evidence="7" key="1">
    <citation type="submission" date="2016-12" db="EMBL/GenBank/DDBJ databases">
        <title>Draft Genome Sequences od Carboxydothermus pertinax and islandicus, Hydrogenogenic Carboxydotrophic Bacteria.</title>
        <authorList>
            <person name="Fukuyama Y."/>
            <person name="Ohmae K."/>
            <person name="Yoneda Y."/>
            <person name="Yoshida T."/>
            <person name="Sako Y."/>
        </authorList>
    </citation>
    <scope>NUCLEOTIDE SEQUENCE [LARGE SCALE GENOMIC DNA]</scope>
    <source>
        <strain evidence="7">SET</strain>
    </source>
</reference>
<dbReference type="SUPFAM" id="SSF48695">
    <property type="entry name" value="Multiheme cytochromes"/>
    <property type="match status" value="2"/>
</dbReference>